<evidence type="ECO:0000313" key="2">
    <source>
        <dbReference type="EMBL" id="HIY72397.1"/>
    </source>
</evidence>
<dbReference type="AlphaFoldDB" id="A0A9D1Z2Y1"/>
<dbReference type="GO" id="GO:0043164">
    <property type="term" value="P:Gram-negative-bacterium-type cell wall biogenesis"/>
    <property type="evidence" value="ECO:0007669"/>
    <property type="project" value="TreeGrafter"/>
</dbReference>
<evidence type="ECO:0000259" key="1">
    <source>
        <dbReference type="Pfam" id="PF02698"/>
    </source>
</evidence>
<dbReference type="InterPro" id="IPR003848">
    <property type="entry name" value="DUF218"/>
</dbReference>
<dbReference type="Gene3D" id="3.40.50.620">
    <property type="entry name" value="HUPs"/>
    <property type="match status" value="1"/>
</dbReference>
<dbReference type="CDD" id="cd06259">
    <property type="entry name" value="YdcF-like"/>
    <property type="match status" value="1"/>
</dbReference>
<comment type="caution">
    <text evidence="2">The sequence shown here is derived from an EMBL/GenBank/DDBJ whole genome shotgun (WGS) entry which is preliminary data.</text>
</comment>
<dbReference type="InterPro" id="IPR051599">
    <property type="entry name" value="Cell_Envelope_Assoc"/>
</dbReference>
<dbReference type="GO" id="GO:0005886">
    <property type="term" value="C:plasma membrane"/>
    <property type="evidence" value="ECO:0007669"/>
    <property type="project" value="TreeGrafter"/>
</dbReference>
<dbReference type="Proteomes" id="UP000886824">
    <property type="component" value="Unassembled WGS sequence"/>
</dbReference>
<proteinExistence type="predicted"/>
<dbReference type="PANTHER" id="PTHR30336">
    <property type="entry name" value="INNER MEMBRANE PROTEIN, PROBABLE PERMEASE"/>
    <property type="match status" value="1"/>
</dbReference>
<dbReference type="InterPro" id="IPR014729">
    <property type="entry name" value="Rossmann-like_a/b/a_fold"/>
</dbReference>
<organism evidence="2 3">
    <name type="scientific">Candidatus Intestinimonas merdavium</name>
    <dbReference type="NCBI Taxonomy" id="2838622"/>
    <lineage>
        <taxon>Bacteria</taxon>
        <taxon>Bacillati</taxon>
        <taxon>Bacillota</taxon>
        <taxon>Clostridia</taxon>
        <taxon>Eubacteriales</taxon>
        <taxon>Intestinimonas</taxon>
    </lineage>
</organism>
<evidence type="ECO:0000313" key="3">
    <source>
        <dbReference type="Proteomes" id="UP000886824"/>
    </source>
</evidence>
<reference evidence="2" key="1">
    <citation type="journal article" date="2021" name="PeerJ">
        <title>Extensive microbial diversity within the chicken gut microbiome revealed by metagenomics and culture.</title>
        <authorList>
            <person name="Gilroy R."/>
            <person name="Ravi A."/>
            <person name="Getino M."/>
            <person name="Pursley I."/>
            <person name="Horton D.L."/>
            <person name="Alikhan N.F."/>
            <person name="Baker D."/>
            <person name="Gharbi K."/>
            <person name="Hall N."/>
            <person name="Watson M."/>
            <person name="Adriaenssens E.M."/>
            <person name="Foster-Nyarko E."/>
            <person name="Jarju S."/>
            <person name="Secka A."/>
            <person name="Antonio M."/>
            <person name="Oren A."/>
            <person name="Chaudhuri R.R."/>
            <person name="La Ragione R."/>
            <person name="Hildebrand F."/>
            <person name="Pallen M.J."/>
        </authorList>
    </citation>
    <scope>NUCLEOTIDE SEQUENCE</scope>
    <source>
        <strain evidence="2">CHK33-7979</strain>
    </source>
</reference>
<accession>A0A9D1Z2Y1</accession>
<dbReference type="EMBL" id="DXCX01000005">
    <property type="protein sequence ID" value="HIY72397.1"/>
    <property type="molecule type" value="Genomic_DNA"/>
</dbReference>
<dbReference type="PANTHER" id="PTHR30336:SF4">
    <property type="entry name" value="ENVELOPE BIOGENESIS FACTOR ELYC"/>
    <property type="match status" value="1"/>
</dbReference>
<feature type="domain" description="DUF218" evidence="1">
    <location>
        <begin position="17"/>
        <end position="162"/>
    </location>
</feature>
<protein>
    <submittedName>
        <fullName evidence="2">YdcF family protein</fullName>
    </submittedName>
</protein>
<dbReference type="GO" id="GO:0000270">
    <property type="term" value="P:peptidoglycan metabolic process"/>
    <property type="evidence" value="ECO:0007669"/>
    <property type="project" value="TreeGrafter"/>
</dbReference>
<reference evidence="2" key="2">
    <citation type="submission" date="2021-04" db="EMBL/GenBank/DDBJ databases">
        <authorList>
            <person name="Gilroy R."/>
        </authorList>
    </citation>
    <scope>NUCLEOTIDE SEQUENCE</scope>
    <source>
        <strain evidence="2">CHK33-7979</strain>
    </source>
</reference>
<dbReference type="Pfam" id="PF02698">
    <property type="entry name" value="DUF218"/>
    <property type="match status" value="1"/>
</dbReference>
<sequence length="174" mass="19255">MAGARSEIAQGEGAPEVMVIFGCQVKPEGPSELLRDRLDTALAYLEDHPDMTVVVSGGQGPDEPMSEAQCMYDYLTAHGVDGGRIVLEDRSSSTWENIRYTLELFQNGTVEPTGKILAVSNGFHLSRIRLLWSREWEGTYTLSTLAAPSSHLPSRLSMYLREPLALAKSWLLDR</sequence>
<gene>
    <name evidence="2" type="ORF">H9826_00275</name>
</gene>
<name>A0A9D1Z2Y1_9FIRM</name>